<evidence type="ECO:0000313" key="3">
    <source>
        <dbReference type="EMBL" id="CUO06418.1"/>
    </source>
</evidence>
<accession>A0A174C3R1</accession>
<dbReference type="OrthoDB" id="9762141at2"/>
<dbReference type="EMBL" id="CYZV01000012">
    <property type="protein sequence ID" value="CUO06418.1"/>
    <property type="molecule type" value="Genomic_DNA"/>
</dbReference>
<sequence length="551" mass="65041">MRMNKKGIFIIVSLLIIICGINCFFYKDTYFMYMKSNYKERKIKVGYYSYYPYYYKDKKGNVHGYYHELLDTLCSNLNIDYEYVDVNINTAIEMLENEEIDILMGLYNIPNKNSKLVYSDNDIGFDNRYIYIYGDINEVRYGNLNYLNGKKFTYVAGDIKSEWLIQLLKYYGINVKPVKVKTKDECIKLLDLKEVDALSSNRINEGLEAYKETMKYYIGAVYIVGNEKSKDVIKYFDFFLNNSFTNNKVDKLRFIYNKYFRKDIIFRDIILSTLSIVTILGIIYMIIYPFIKKIIIKQRVTKNMKAGNFLLYYQPIVDPFKNIEVGFEGLLRLKDKNNKILTPFTFIKDIEAGDMFYELTLWILEKAICDYKIISNYENYKNKNFYISINLSFRELENTEFINKAIKLAKDYNIKKGSISLEIVEKVYARDLEKIQIAISLLKESGYKIAIDDFGVEYSNLSILEEIDFDSIKLDKCFADNISISKITNEVIAFISKITLITDKMLVIEGVEQKYQIEEIKKIVNKNVYIQGYYYSKPMNIEELKEFSLEE</sequence>
<dbReference type="CDD" id="cd01948">
    <property type="entry name" value="EAL"/>
    <property type="match status" value="1"/>
</dbReference>
<dbReference type="Pfam" id="PF00563">
    <property type="entry name" value="EAL"/>
    <property type="match status" value="1"/>
</dbReference>
<dbReference type="Pfam" id="PF00497">
    <property type="entry name" value="SBP_bac_3"/>
    <property type="match status" value="1"/>
</dbReference>
<dbReference type="SMART" id="SM00062">
    <property type="entry name" value="PBPb"/>
    <property type="match status" value="1"/>
</dbReference>
<feature type="transmembrane region" description="Helical" evidence="1">
    <location>
        <begin position="269"/>
        <end position="291"/>
    </location>
</feature>
<dbReference type="InterPro" id="IPR001633">
    <property type="entry name" value="EAL_dom"/>
</dbReference>
<dbReference type="GO" id="GO:0071111">
    <property type="term" value="F:cyclic-guanylate-specific phosphodiesterase activity"/>
    <property type="evidence" value="ECO:0007669"/>
    <property type="project" value="InterPro"/>
</dbReference>
<protein>
    <submittedName>
        <fullName evidence="3">Diguanylate phosphodiesterase</fullName>
    </submittedName>
</protein>
<feature type="domain" description="EAL" evidence="2">
    <location>
        <begin position="293"/>
        <end position="551"/>
    </location>
</feature>
<dbReference type="Gene3D" id="3.40.190.10">
    <property type="entry name" value="Periplasmic binding protein-like II"/>
    <property type="match status" value="2"/>
</dbReference>
<dbReference type="SUPFAM" id="SSF53850">
    <property type="entry name" value="Periplasmic binding protein-like II"/>
    <property type="match status" value="1"/>
</dbReference>
<dbReference type="AlphaFoldDB" id="A0A174C3R1"/>
<evidence type="ECO:0000313" key="4">
    <source>
        <dbReference type="Proteomes" id="UP000095558"/>
    </source>
</evidence>
<dbReference type="SMART" id="SM00052">
    <property type="entry name" value="EAL"/>
    <property type="match status" value="1"/>
</dbReference>
<dbReference type="InterPro" id="IPR001638">
    <property type="entry name" value="Solute-binding_3/MltF_N"/>
</dbReference>
<evidence type="ECO:0000256" key="1">
    <source>
        <dbReference type="SAM" id="Phobius"/>
    </source>
</evidence>
<dbReference type="InterPro" id="IPR035919">
    <property type="entry name" value="EAL_sf"/>
</dbReference>
<dbReference type="PANTHER" id="PTHR33121:SF71">
    <property type="entry name" value="OXYGEN SENSOR PROTEIN DOSP"/>
    <property type="match status" value="1"/>
</dbReference>
<dbReference type="PANTHER" id="PTHR33121">
    <property type="entry name" value="CYCLIC DI-GMP PHOSPHODIESTERASE PDEF"/>
    <property type="match status" value="1"/>
</dbReference>
<proteinExistence type="predicted"/>
<feature type="transmembrane region" description="Helical" evidence="1">
    <location>
        <begin position="6"/>
        <end position="26"/>
    </location>
</feature>
<keyword evidence="1" id="KW-1133">Transmembrane helix</keyword>
<keyword evidence="1" id="KW-0472">Membrane</keyword>
<dbReference type="InterPro" id="IPR050706">
    <property type="entry name" value="Cyclic-di-GMP_PDE-like"/>
</dbReference>
<organism evidence="3 4">
    <name type="scientific">Clostridium disporicum</name>
    <dbReference type="NCBI Taxonomy" id="84024"/>
    <lineage>
        <taxon>Bacteria</taxon>
        <taxon>Bacillati</taxon>
        <taxon>Bacillota</taxon>
        <taxon>Clostridia</taxon>
        <taxon>Eubacteriales</taxon>
        <taxon>Clostridiaceae</taxon>
        <taxon>Clostridium</taxon>
    </lineage>
</organism>
<dbReference type="PROSITE" id="PS50883">
    <property type="entry name" value="EAL"/>
    <property type="match status" value="1"/>
</dbReference>
<keyword evidence="1" id="KW-0812">Transmembrane</keyword>
<gene>
    <name evidence="3" type="primary">yjcC</name>
    <name evidence="3" type="ORF">ERS852470_01348</name>
</gene>
<dbReference type="Proteomes" id="UP000095558">
    <property type="component" value="Unassembled WGS sequence"/>
</dbReference>
<dbReference type="Gene3D" id="3.20.20.450">
    <property type="entry name" value="EAL domain"/>
    <property type="match status" value="1"/>
</dbReference>
<name>A0A174C3R1_9CLOT</name>
<dbReference type="SUPFAM" id="SSF141868">
    <property type="entry name" value="EAL domain-like"/>
    <property type="match status" value="1"/>
</dbReference>
<reference evidence="3 4" key="1">
    <citation type="submission" date="2015-09" db="EMBL/GenBank/DDBJ databases">
        <authorList>
            <consortium name="Pathogen Informatics"/>
        </authorList>
    </citation>
    <scope>NUCLEOTIDE SEQUENCE [LARGE SCALE GENOMIC DNA]</scope>
    <source>
        <strain evidence="3 4">2789STDY5834855</strain>
    </source>
</reference>
<evidence type="ECO:0000259" key="2">
    <source>
        <dbReference type="PROSITE" id="PS50883"/>
    </source>
</evidence>